<feature type="non-terminal residue" evidence="2">
    <location>
        <position position="433"/>
    </location>
</feature>
<dbReference type="PANTHER" id="PTHR11895:SF176">
    <property type="entry name" value="AMIDASE AMID-RELATED"/>
    <property type="match status" value="1"/>
</dbReference>
<organism evidence="2">
    <name type="scientific">marine metagenome</name>
    <dbReference type="NCBI Taxonomy" id="408172"/>
    <lineage>
        <taxon>unclassified sequences</taxon>
        <taxon>metagenomes</taxon>
        <taxon>ecological metagenomes</taxon>
    </lineage>
</organism>
<dbReference type="InterPro" id="IPR000120">
    <property type="entry name" value="Amidase"/>
</dbReference>
<dbReference type="AlphaFoldDB" id="A0A382JTX1"/>
<dbReference type="PANTHER" id="PTHR11895">
    <property type="entry name" value="TRANSAMIDASE"/>
    <property type="match status" value="1"/>
</dbReference>
<dbReference type="EMBL" id="UINC01076286">
    <property type="protein sequence ID" value="SVC15308.1"/>
    <property type="molecule type" value="Genomic_DNA"/>
</dbReference>
<feature type="non-terminal residue" evidence="2">
    <location>
        <position position="1"/>
    </location>
</feature>
<dbReference type="InterPro" id="IPR023631">
    <property type="entry name" value="Amidase_dom"/>
</dbReference>
<evidence type="ECO:0000259" key="1">
    <source>
        <dbReference type="Pfam" id="PF01425"/>
    </source>
</evidence>
<name>A0A382JTX1_9ZZZZ</name>
<dbReference type="InterPro" id="IPR036928">
    <property type="entry name" value="AS_sf"/>
</dbReference>
<sequence>ELTACELNERTSARYDQTLGAYKSWLPEIARATARRADEMFSDGSDQGPLQGIPISVKDLYNVEGTQTFAGSPAPIPDKLMAEGPLIRDLRGQQAVFTGKTHTVEFAFGGLGVNSHWGTPRNPWDAAEHRVSGGSSSGAGVSLKEGTALLALGSDTAGSVRIPASMTGNVGLKTSHGRWSLEGIFPLSPTLDTAGILTRTVADAVFGFAAMDPAQQSRSLDFVEQAGQCGPQDFVIGRGDPLLWEDCDPGIVDAVEATLAELARKGVPFSDVEMPEVSQAIELLRAGNVTAAEIHEFLSSEMPEWKETLDPLVSPRILGGSAMTATEYLARRRQIRQLQARANQRFDICDVIASPTVPITPPRLVDVEHIDAYSPLNLMSLRNTCSGNTLGLCSMTLPVGLDAAGMPVGLQLMSPHGSEEKLLAVALCIENLI</sequence>
<proteinExistence type="predicted"/>
<evidence type="ECO:0000313" key="2">
    <source>
        <dbReference type="EMBL" id="SVC15308.1"/>
    </source>
</evidence>
<reference evidence="2" key="1">
    <citation type="submission" date="2018-05" db="EMBL/GenBank/DDBJ databases">
        <authorList>
            <person name="Lanie J.A."/>
            <person name="Ng W.-L."/>
            <person name="Kazmierczak K.M."/>
            <person name="Andrzejewski T.M."/>
            <person name="Davidsen T.M."/>
            <person name="Wayne K.J."/>
            <person name="Tettelin H."/>
            <person name="Glass J.I."/>
            <person name="Rusch D."/>
            <person name="Podicherti R."/>
            <person name="Tsui H.-C.T."/>
            <person name="Winkler M.E."/>
        </authorList>
    </citation>
    <scope>NUCLEOTIDE SEQUENCE</scope>
</reference>
<dbReference type="SUPFAM" id="SSF75304">
    <property type="entry name" value="Amidase signature (AS) enzymes"/>
    <property type="match status" value="1"/>
</dbReference>
<feature type="domain" description="Amidase" evidence="1">
    <location>
        <begin position="13"/>
        <end position="423"/>
    </location>
</feature>
<dbReference type="Pfam" id="PF01425">
    <property type="entry name" value="Amidase"/>
    <property type="match status" value="1"/>
</dbReference>
<gene>
    <name evidence="2" type="ORF">METZ01_LOCUS268162</name>
</gene>
<protein>
    <recommendedName>
        <fullName evidence="1">Amidase domain-containing protein</fullName>
    </recommendedName>
</protein>
<dbReference type="Gene3D" id="3.90.1300.10">
    <property type="entry name" value="Amidase signature (AS) domain"/>
    <property type="match status" value="1"/>
</dbReference>
<dbReference type="GO" id="GO:0003824">
    <property type="term" value="F:catalytic activity"/>
    <property type="evidence" value="ECO:0007669"/>
    <property type="project" value="InterPro"/>
</dbReference>
<accession>A0A382JTX1</accession>